<gene>
    <name evidence="1" type="ORF">ACFFNX_50380</name>
</gene>
<dbReference type="PANTHER" id="PTHR24221">
    <property type="entry name" value="ATP-BINDING CASSETTE SUB-FAMILY B"/>
    <property type="match status" value="1"/>
</dbReference>
<proteinExistence type="predicted"/>
<keyword evidence="2" id="KW-1185">Reference proteome</keyword>
<sequence length="70" mass="7269">AGARLLEAAAEEALTGRTALVVAHRLTQAAAADRVVVLDAGRVVESGTHDELVAAGGRYAALWSAWSSRR</sequence>
<protein>
    <submittedName>
        <fullName evidence="1">ABC transporter ATP-binding protein</fullName>
    </submittedName>
</protein>
<evidence type="ECO:0000313" key="1">
    <source>
        <dbReference type="EMBL" id="MFB9840383.1"/>
    </source>
</evidence>
<reference evidence="1 2" key="1">
    <citation type="submission" date="2024-09" db="EMBL/GenBank/DDBJ databases">
        <authorList>
            <person name="Sun Q."/>
            <person name="Mori K."/>
        </authorList>
    </citation>
    <scope>NUCLEOTIDE SEQUENCE [LARGE SCALE GENOMIC DNA]</scope>
    <source>
        <strain evidence="1 2">TBRC 0563</strain>
    </source>
</reference>
<dbReference type="InterPro" id="IPR027417">
    <property type="entry name" value="P-loop_NTPase"/>
</dbReference>
<dbReference type="PANTHER" id="PTHR24221:SF654">
    <property type="entry name" value="ATP-BINDING CASSETTE SUB-FAMILY B MEMBER 6"/>
    <property type="match status" value="1"/>
</dbReference>
<name>A0ABV5YZ86_9ACTN</name>
<keyword evidence="1" id="KW-0067">ATP-binding</keyword>
<dbReference type="GO" id="GO:0005524">
    <property type="term" value="F:ATP binding"/>
    <property type="evidence" value="ECO:0007669"/>
    <property type="project" value="UniProtKB-KW"/>
</dbReference>
<evidence type="ECO:0000313" key="2">
    <source>
        <dbReference type="Proteomes" id="UP001589627"/>
    </source>
</evidence>
<dbReference type="SUPFAM" id="SSF52540">
    <property type="entry name" value="P-loop containing nucleoside triphosphate hydrolases"/>
    <property type="match status" value="1"/>
</dbReference>
<dbReference type="EMBL" id="JBHLZP010001058">
    <property type="protein sequence ID" value="MFB9840383.1"/>
    <property type="molecule type" value="Genomic_DNA"/>
</dbReference>
<dbReference type="Gene3D" id="3.40.50.300">
    <property type="entry name" value="P-loop containing nucleotide triphosphate hydrolases"/>
    <property type="match status" value="1"/>
</dbReference>
<feature type="non-terminal residue" evidence="1">
    <location>
        <position position="1"/>
    </location>
</feature>
<comment type="caution">
    <text evidence="1">The sequence shown here is derived from an EMBL/GenBank/DDBJ whole genome shotgun (WGS) entry which is preliminary data.</text>
</comment>
<keyword evidence="1" id="KW-0547">Nucleotide-binding</keyword>
<dbReference type="Proteomes" id="UP001589627">
    <property type="component" value="Unassembled WGS sequence"/>
</dbReference>
<accession>A0ABV5YZ86</accession>
<organism evidence="1 2">
    <name type="scientific">Actinoallomurus acaciae</name>
    <dbReference type="NCBI Taxonomy" id="502577"/>
    <lineage>
        <taxon>Bacteria</taxon>
        <taxon>Bacillati</taxon>
        <taxon>Actinomycetota</taxon>
        <taxon>Actinomycetes</taxon>
        <taxon>Streptosporangiales</taxon>
        <taxon>Thermomonosporaceae</taxon>
        <taxon>Actinoallomurus</taxon>
    </lineage>
</organism>
<dbReference type="InterPro" id="IPR039421">
    <property type="entry name" value="Type_1_exporter"/>
</dbReference>